<feature type="binding site" evidence="5">
    <location>
        <position position="95"/>
    </location>
    <ligand>
        <name>Mg(2+)</name>
        <dbReference type="ChEBI" id="CHEBI:18420"/>
    </ligand>
</feature>
<dbReference type="EC" id="3.1.-.-" evidence="5"/>
<dbReference type="OrthoDB" id="163436at2"/>
<keyword evidence="2 5" id="KW-0540">Nuclease</keyword>
<organism evidence="7 8">
    <name type="scientific">Sphingopyxis indica</name>
    <dbReference type="NCBI Taxonomy" id="436663"/>
    <lineage>
        <taxon>Bacteria</taxon>
        <taxon>Pseudomonadati</taxon>
        <taxon>Pseudomonadota</taxon>
        <taxon>Alphaproteobacteria</taxon>
        <taxon>Sphingomonadales</taxon>
        <taxon>Sphingomonadaceae</taxon>
        <taxon>Sphingopyxis</taxon>
    </lineage>
</organism>
<dbReference type="EMBL" id="FZPA01000001">
    <property type="protein sequence ID" value="SNS30820.1"/>
    <property type="molecule type" value="Genomic_DNA"/>
</dbReference>
<keyword evidence="5" id="KW-0460">Magnesium</keyword>
<proteinExistence type="inferred from homology"/>
<accession>A0A239DEN7</accession>
<dbReference type="HAMAP" id="MF_00265">
    <property type="entry name" value="VapC_Nob1"/>
    <property type="match status" value="1"/>
</dbReference>
<dbReference type="Proteomes" id="UP000198339">
    <property type="component" value="Unassembled WGS sequence"/>
</dbReference>
<name>A0A239DEN7_9SPHN</name>
<evidence type="ECO:0000256" key="1">
    <source>
        <dbReference type="ARBA" id="ARBA00022649"/>
    </source>
</evidence>
<dbReference type="GO" id="GO:0004540">
    <property type="term" value="F:RNA nuclease activity"/>
    <property type="evidence" value="ECO:0007669"/>
    <property type="project" value="InterPro"/>
</dbReference>
<evidence type="ECO:0000256" key="2">
    <source>
        <dbReference type="ARBA" id="ARBA00022722"/>
    </source>
</evidence>
<reference evidence="7 8" key="1">
    <citation type="submission" date="2017-06" db="EMBL/GenBank/DDBJ databases">
        <authorList>
            <person name="Kim H.J."/>
            <person name="Triplett B.A."/>
        </authorList>
    </citation>
    <scope>NUCLEOTIDE SEQUENCE [LARGE SCALE GENOMIC DNA]</scope>
    <source>
        <strain evidence="7 8">DS15</strain>
    </source>
</reference>
<keyword evidence="1 5" id="KW-1277">Toxin-antitoxin system</keyword>
<gene>
    <name evidence="5" type="primary">vapC</name>
    <name evidence="7" type="ORF">SAMN06295955_101230</name>
</gene>
<dbReference type="AlphaFoldDB" id="A0A239DEN7"/>
<keyword evidence="5" id="KW-0800">Toxin</keyword>
<sequence length="133" mass="14476">MPGSFLDTNVLLYQLSNDLGKAERAEALVREGGTISVQVLNELANVARRKIGLAWTEVQALTETLRALLNVVPLDADMHAHGLRLCERNGFSVYDGMIVAAALSAGCDTLWSEDMHAGLKVEGRLTIRNPFVI</sequence>
<dbReference type="RefSeq" id="WP_089214149.1">
    <property type="nucleotide sequence ID" value="NZ_FZPA01000001.1"/>
</dbReference>
<feature type="binding site" evidence="5">
    <location>
        <position position="7"/>
    </location>
    <ligand>
        <name>Mg(2+)</name>
        <dbReference type="ChEBI" id="CHEBI:18420"/>
    </ligand>
</feature>
<keyword evidence="4 5" id="KW-0378">Hydrolase</keyword>
<dbReference type="InterPro" id="IPR022907">
    <property type="entry name" value="VapC_family"/>
</dbReference>
<keyword evidence="8" id="KW-1185">Reference proteome</keyword>
<comment type="similarity">
    <text evidence="5">Belongs to the PINc/VapC protein family.</text>
</comment>
<dbReference type="GO" id="GO:0016787">
    <property type="term" value="F:hydrolase activity"/>
    <property type="evidence" value="ECO:0007669"/>
    <property type="project" value="UniProtKB-KW"/>
</dbReference>
<dbReference type="CDD" id="cd18692">
    <property type="entry name" value="PIN_VapC-like"/>
    <property type="match status" value="1"/>
</dbReference>
<evidence type="ECO:0000256" key="5">
    <source>
        <dbReference type="HAMAP-Rule" id="MF_00265"/>
    </source>
</evidence>
<keyword evidence="3 5" id="KW-0479">Metal-binding</keyword>
<feature type="domain" description="PIN" evidence="6">
    <location>
        <begin position="5"/>
        <end position="114"/>
    </location>
</feature>
<evidence type="ECO:0000259" key="6">
    <source>
        <dbReference type="Pfam" id="PF01850"/>
    </source>
</evidence>
<comment type="cofactor">
    <cofactor evidence="5">
        <name>Mg(2+)</name>
        <dbReference type="ChEBI" id="CHEBI:18420"/>
    </cofactor>
</comment>
<dbReference type="GO" id="GO:0090729">
    <property type="term" value="F:toxin activity"/>
    <property type="evidence" value="ECO:0007669"/>
    <property type="project" value="UniProtKB-KW"/>
</dbReference>
<dbReference type="InterPro" id="IPR002716">
    <property type="entry name" value="PIN_dom"/>
</dbReference>
<protein>
    <recommendedName>
        <fullName evidence="5">Ribonuclease VapC</fullName>
        <shortName evidence="5">RNase VapC</shortName>
        <ecNumber evidence="5">3.1.-.-</ecNumber>
    </recommendedName>
    <alternativeName>
        <fullName evidence="5">Toxin VapC</fullName>
    </alternativeName>
</protein>
<evidence type="ECO:0000313" key="7">
    <source>
        <dbReference type="EMBL" id="SNS30820.1"/>
    </source>
</evidence>
<dbReference type="InterPro" id="IPR029060">
    <property type="entry name" value="PIN-like_dom_sf"/>
</dbReference>
<evidence type="ECO:0000256" key="4">
    <source>
        <dbReference type="ARBA" id="ARBA00022801"/>
    </source>
</evidence>
<comment type="function">
    <text evidence="5">Toxic component of a toxin-antitoxin (TA) system. An RNase.</text>
</comment>
<dbReference type="Gene3D" id="3.40.50.1010">
    <property type="entry name" value="5'-nuclease"/>
    <property type="match status" value="1"/>
</dbReference>
<evidence type="ECO:0000256" key="3">
    <source>
        <dbReference type="ARBA" id="ARBA00022723"/>
    </source>
</evidence>
<dbReference type="Pfam" id="PF01850">
    <property type="entry name" value="PIN"/>
    <property type="match status" value="1"/>
</dbReference>
<evidence type="ECO:0000313" key="8">
    <source>
        <dbReference type="Proteomes" id="UP000198339"/>
    </source>
</evidence>
<dbReference type="SUPFAM" id="SSF88723">
    <property type="entry name" value="PIN domain-like"/>
    <property type="match status" value="1"/>
</dbReference>
<dbReference type="GO" id="GO:0000287">
    <property type="term" value="F:magnesium ion binding"/>
    <property type="evidence" value="ECO:0007669"/>
    <property type="project" value="UniProtKB-UniRule"/>
</dbReference>